<evidence type="ECO:0000256" key="5">
    <source>
        <dbReference type="ARBA" id="ARBA00023237"/>
    </source>
</evidence>
<dbReference type="Pfam" id="PF06629">
    <property type="entry name" value="MipA"/>
    <property type="match status" value="1"/>
</dbReference>
<organism evidence="7 8">
    <name type="scientific">Bauldia litoralis</name>
    <dbReference type="NCBI Taxonomy" id="665467"/>
    <lineage>
        <taxon>Bacteria</taxon>
        <taxon>Pseudomonadati</taxon>
        <taxon>Pseudomonadota</taxon>
        <taxon>Alphaproteobacteria</taxon>
        <taxon>Hyphomicrobiales</taxon>
        <taxon>Kaistiaceae</taxon>
        <taxon>Bauldia</taxon>
    </lineage>
</organism>
<evidence type="ECO:0000256" key="1">
    <source>
        <dbReference type="ARBA" id="ARBA00004442"/>
    </source>
</evidence>
<dbReference type="InterPro" id="IPR010583">
    <property type="entry name" value="MipA"/>
</dbReference>
<evidence type="ECO:0000256" key="4">
    <source>
        <dbReference type="ARBA" id="ARBA00023136"/>
    </source>
</evidence>
<dbReference type="PANTHER" id="PTHR38776">
    <property type="entry name" value="MLTA-INTERACTING PROTEIN-RELATED"/>
    <property type="match status" value="1"/>
</dbReference>
<evidence type="ECO:0000313" key="7">
    <source>
        <dbReference type="EMBL" id="SDB56230.1"/>
    </source>
</evidence>
<sequence>MRLACLATLIAAGLAFGASSAKAEDALAGDAPQYVIDVGVGGQYKPKYPGSDTYILVPYPLFSVGRFYLPGMGQRESGTTGFFMFPSFGFNGERKASDDKSLKGTKTVPWALELGLGAGVRGQYLRGFGTLRQGINGTDGQVGNLGLDVLVPISERFEMAFGPRASFASQEYMETYFGVTAKEASKGSLSKFKPDGGFKTVGIATTASYALTERTRLRFTASYNRFIEDAAKSPIVKSGSRDQWMVGVGVTYRLGFNLFN</sequence>
<dbReference type="PANTHER" id="PTHR38776:SF1">
    <property type="entry name" value="MLTA-INTERACTING PROTEIN-RELATED"/>
    <property type="match status" value="1"/>
</dbReference>
<dbReference type="STRING" id="665467.SAMN02982931_04461"/>
<evidence type="ECO:0000256" key="6">
    <source>
        <dbReference type="SAM" id="SignalP"/>
    </source>
</evidence>
<dbReference type="Proteomes" id="UP000199071">
    <property type="component" value="Unassembled WGS sequence"/>
</dbReference>
<evidence type="ECO:0000256" key="2">
    <source>
        <dbReference type="ARBA" id="ARBA00005722"/>
    </source>
</evidence>
<proteinExistence type="inferred from homology"/>
<keyword evidence="5" id="KW-0998">Cell outer membrane</keyword>
<dbReference type="GO" id="GO:0009279">
    <property type="term" value="C:cell outer membrane"/>
    <property type="evidence" value="ECO:0007669"/>
    <property type="project" value="UniProtKB-SubCell"/>
</dbReference>
<evidence type="ECO:0000313" key="8">
    <source>
        <dbReference type="Proteomes" id="UP000199071"/>
    </source>
</evidence>
<keyword evidence="3 6" id="KW-0732">Signal</keyword>
<accession>A0A1G6EG07</accession>
<reference evidence="7 8" key="1">
    <citation type="submission" date="2016-10" db="EMBL/GenBank/DDBJ databases">
        <authorList>
            <person name="de Groot N.N."/>
        </authorList>
    </citation>
    <scope>NUCLEOTIDE SEQUENCE [LARGE SCALE GENOMIC DNA]</scope>
    <source>
        <strain evidence="7 8">ATCC 35022</strain>
    </source>
</reference>
<gene>
    <name evidence="7" type="ORF">SAMN02982931_04461</name>
</gene>
<dbReference type="RefSeq" id="WP_090880482.1">
    <property type="nucleotide sequence ID" value="NZ_FMXQ01000012.1"/>
</dbReference>
<protein>
    <submittedName>
        <fullName evidence="7">MltA-interacting protein MipA</fullName>
    </submittedName>
</protein>
<evidence type="ECO:0000256" key="3">
    <source>
        <dbReference type="ARBA" id="ARBA00022729"/>
    </source>
</evidence>
<dbReference type="EMBL" id="FMXQ01000012">
    <property type="protein sequence ID" value="SDB56230.1"/>
    <property type="molecule type" value="Genomic_DNA"/>
</dbReference>
<name>A0A1G6EG07_9HYPH</name>
<comment type="similarity">
    <text evidence="2">Belongs to the MipA/OmpV family.</text>
</comment>
<keyword evidence="8" id="KW-1185">Reference proteome</keyword>
<feature type="signal peptide" evidence="6">
    <location>
        <begin position="1"/>
        <end position="23"/>
    </location>
</feature>
<keyword evidence="4" id="KW-0472">Membrane</keyword>
<comment type="subcellular location">
    <subcellularLocation>
        <location evidence="1">Cell outer membrane</location>
    </subcellularLocation>
</comment>
<feature type="chain" id="PRO_5011752332" evidence="6">
    <location>
        <begin position="24"/>
        <end position="260"/>
    </location>
</feature>
<dbReference type="AlphaFoldDB" id="A0A1G6EG07"/>
<dbReference type="OrthoDB" id="5462484at2"/>